<keyword evidence="2" id="KW-1185">Reference proteome</keyword>
<evidence type="ECO:0000313" key="1">
    <source>
        <dbReference type="EMBL" id="ETO18907.1"/>
    </source>
</evidence>
<reference evidence="1 2" key="1">
    <citation type="journal article" date="2013" name="Curr. Biol.">
        <title>The Genome of the Foraminiferan Reticulomyxa filosa.</title>
        <authorList>
            <person name="Glockner G."/>
            <person name="Hulsmann N."/>
            <person name="Schleicher M."/>
            <person name="Noegel A.A."/>
            <person name="Eichinger L."/>
            <person name="Gallinger C."/>
            <person name="Pawlowski J."/>
            <person name="Sierra R."/>
            <person name="Euteneuer U."/>
            <person name="Pillet L."/>
            <person name="Moustafa A."/>
            <person name="Platzer M."/>
            <person name="Groth M."/>
            <person name="Szafranski K."/>
            <person name="Schliwa M."/>
        </authorList>
    </citation>
    <scope>NUCLEOTIDE SEQUENCE [LARGE SCALE GENOMIC DNA]</scope>
</reference>
<dbReference type="Proteomes" id="UP000023152">
    <property type="component" value="Unassembled WGS sequence"/>
</dbReference>
<proteinExistence type="predicted"/>
<accession>X6N0S4</accession>
<dbReference type="EMBL" id="ASPP01014266">
    <property type="protein sequence ID" value="ETO18907.1"/>
    <property type="molecule type" value="Genomic_DNA"/>
</dbReference>
<gene>
    <name evidence="1" type="ORF">RFI_18337</name>
</gene>
<comment type="caution">
    <text evidence="1">The sequence shown here is derived from an EMBL/GenBank/DDBJ whole genome shotgun (WGS) entry which is preliminary data.</text>
</comment>
<protein>
    <submittedName>
        <fullName evidence="1">Uncharacterized protein</fullName>
    </submittedName>
</protein>
<name>X6N0S4_RETFI</name>
<feature type="non-terminal residue" evidence="1">
    <location>
        <position position="1"/>
    </location>
</feature>
<sequence length="194" mass="22840">ETLRIRTYVYVTQITFFFFLLKKMQVFHINISPQAGPDVNTVMFQLLVLRHLTASNGTSFHLRKNHAVFVELPTELCDSHERKRLSDVLKSFHFFGDRITELAISFTEIADPMRKVTPRFESKVKYNHLKLNEKEMFVLKYLDALEKGKLKNTGRAGDDWRHDKCESVDVKRMEDLLNLYARGGLKCFHLFTYF</sequence>
<dbReference type="AlphaFoldDB" id="X6N0S4"/>
<organism evidence="1 2">
    <name type="scientific">Reticulomyxa filosa</name>
    <dbReference type="NCBI Taxonomy" id="46433"/>
    <lineage>
        <taxon>Eukaryota</taxon>
        <taxon>Sar</taxon>
        <taxon>Rhizaria</taxon>
        <taxon>Retaria</taxon>
        <taxon>Foraminifera</taxon>
        <taxon>Monothalamids</taxon>
        <taxon>Reticulomyxidae</taxon>
        <taxon>Reticulomyxa</taxon>
    </lineage>
</organism>
<evidence type="ECO:0000313" key="2">
    <source>
        <dbReference type="Proteomes" id="UP000023152"/>
    </source>
</evidence>